<keyword evidence="1" id="KW-1133">Transmembrane helix</keyword>
<sequence>MSLPFRPADRLRNRNRSVWTIEDVARTEGPVLFEPVETDPRMPLVLLAVIALAVGGLILARWLVEGSL</sequence>
<accession>S9SC95</accession>
<proteinExistence type="predicted"/>
<evidence type="ECO:0000313" key="2">
    <source>
        <dbReference type="EMBL" id="EPY03512.1"/>
    </source>
</evidence>
<dbReference type="AlphaFoldDB" id="S9SC95"/>
<feature type="transmembrane region" description="Helical" evidence="1">
    <location>
        <begin position="44"/>
        <end position="64"/>
    </location>
</feature>
<keyword evidence="1" id="KW-0472">Membrane</keyword>
<dbReference type="STRING" id="1316936.K678_00335"/>
<reference evidence="2 3" key="1">
    <citation type="submission" date="2013-04" db="EMBL/GenBank/DDBJ databases">
        <authorList>
            <person name="Kuznetsov B."/>
            <person name="Ivanovsky R."/>
        </authorList>
    </citation>
    <scope>NUCLEOTIDE SEQUENCE [LARGE SCALE GENOMIC DNA]</scope>
    <source>
        <strain evidence="2 3">MGU-K5</strain>
    </source>
</reference>
<dbReference type="RefSeq" id="WP_021130458.1">
    <property type="nucleotide sequence ID" value="NZ_AQPH01000001.1"/>
</dbReference>
<dbReference type="Proteomes" id="UP000015350">
    <property type="component" value="Unassembled WGS sequence"/>
</dbReference>
<evidence type="ECO:0000256" key="1">
    <source>
        <dbReference type="SAM" id="Phobius"/>
    </source>
</evidence>
<organism evidence="2 3">
    <name type="scientific">Magnetospirillum fulvum MGU-K5</name>
    <dbReference type="NCBI Taxonomy" id="1316936"/>
    <lineage>
        <taxon>Bacteria</taxon>
        <taxon>Pseudomonadati</taxon>
        <taxon>Pseudomonadota</taxon>
        <taxon>Alphaproteobacteria</taxon>
        <taxon>Rhodospirillales</taxon>
        <taxon>Rhodospirillaceae</taxon>
        <taxon>Magnetospirillum</taxon>
    </lineage>
</organism>
<keyword evidence="1" id="KW-0812">Transmembrane</keyword>
<evidence type="ECO:0000313" key="3">
    <source>
        <dbReference type="Proteomes" id="UP000015350"/>
    </source>
</evidence>
<comment type="caution">
    <text evidence="2">The sequence shown here is derived from an EMBL/GenBank/DDBJ whole genome shotgun (WGS) entry which is preliminary data.</text>
</comment>
<name>S9SC95_MAGFU</name>
<gene>
    <name evidence="2" type="ORF">K678_00335</name>
</gene>
<protein>
    <submittedName>
        <fullName evidence="2">Uncharacterized protein</fullName>
    </submittedName>
</protein>
<dbReference type="EMBL" id="AQPH01000001">
    <property type="protein sequence ID" value="EPY03512.1"/>
    <property type="molecule type" value="Genomic_DNA"/>
</dbReference>